<dbReference type="EMBL" id="LQPZ01000008">
    <property type="protein sequence ID" value="ORX08074.1"/>
    <property type="molecule type" value="Genomic_DNA"/>
</dbReference>
<sequence length="86" mass="9251">MVTAAHKALADADVEIGPSKVARIVRRFGRAADQHGMTFHEFLTNEANLTPAQRRSVVGHPELARVIAYADPTGETAVNRVMRGGA</sequence>
<gene>
    <name evidence="1" type="ORF">AWC30_03965</name>
</gene>
<comment type="caution">
    <text evidence="1">The sequence shown here is derived from an EMBL/GenBank/DDBJ whole genome shotgun (WGS) entry which is preliminary data.</text>
</comment>
<dbReference type="STRING" id="1798.AWC30_03965"/>
<reference evidence="1 2" key="1">
    <citation type="submission" date="2016-01" db="EMBL/GenBank/DDBJ databases">
        <title>The new phylogeny of the genus Mycobacterium.</title>
        <authorList>
            <person name="Tarcisio F."/>
            <person name="Conor M."/>
            <person name="Antonella G."/>
            <person name="Elisabetta G."/>
            <person name="Giulia F.S."/>
            <person name="Sara T."/>
            <person name="Anna F."/>
            <person name="Clotilde B."/>
            <person name="Roberto B."/>
            <person name="Veronica D.S."/>
            <person name="Fabio R."/>
            <person name="Monica P."/>
            <person name="Olivier J."/>
            <person name="Enrico T."/>
            <person name="Nicola S."/>
        </authorList>
    </citation>
    <scope>NUCLEOTIDE SEQUENCE [LARGE SCALE GENOMIC DNA]</scope>
    <source>
        <strain evidence="1 2">DSM 44153</strain>
    </source>
</reference>
<name>A0A1X2EPP0_9MYCO</name>
<dbReference type="OrthoDB" id="4764576at2"/>
<organism evidence="1 2">
    <name type="scientific">Mycolicibacillus trivialis</name>
    <dbReference type="NCBI Taxonomy" id="1798"/>
    <lineage>
        <taxon>Bacteria</taxon>
        <taxon>Bacillati</taxon>
        <taxon>Actinomycetota</taxon>
        <taxon>Actinomycetes</taxon>
        <taxon>Mycobacteriales</taxon>
        <taxon>Mycobacteriaceae</taxon>
        <taxon>Mycolicibacillus</taxon>
    </lineage>
</organism>
<evidence type="ECO:0000313" key="1">
    <source>
        <dbReference type="EMBL" id="ORX08074.1"/>
    </source>
</evidence>
<proteinExistence type="predicted"/>
<dbReference type="AlphaFoldDB" id="A0A1X2EPP0"/>
<evidence type="ECO:0000313" key="2">
    <source>
        <dbReference type="Proteomes" id="UP000193090"/>
    </source>
</evidence>
<accession>A0A1X2EPP0</accession>
<protein>
    <submittedName>
        <fullName evidence="1">Uncharacterized protein</fullName>
    </submittedName>
</protein>
<dbReference type="Proteomes" id="UP000193090">
    <property type="component" value="Unassembled WGS sequence"/>
</dbReference>
<keyword evidence="2" id="KW-1185">Reference proteome</keyword>